<dbReference type="InterPro" id="IPR013106">
    <property type="entry name" value="Ig_V-set"/>
</dbReference>
<dbReference type="SMART" id="SM00409">
    <property type="entry name" value="IG"/>
    <property type="match status" value="4"/>
</dbReference>
<keyword evidence="7" id="KW-0325">Glycoprotein</keyword>
<feature type="chain" id="PRO_5040359568" description="Ig-like domain-containing protein" evidence="10">
    <location>
        <begin position="25"/>
        <end position="628"/>
    </location>
</feature>
<dbReference type="InterPro" id="IPR013162">
    <property type="entry name" value="CD80_C2-set"/>
</dbReference>
<evidence type="ECO:0000313" key="13">
    <source>
        <dbReference type="Proteomes" id="UP001152622"/>
    </source>
</evidence>
<dbReference type="GO" id="GO:0005886">
    <property type="term" value="C:plasma membrane"/>
    <property type="evidence" value="ECO:0007669"/>
    <property type="project" value="TreeGrafter"/>
</dbReference>
<dbReference type="PANTHER" id="PTHR11973">
    <property type="entry name" value="CELL SURFACE GLYCOPROTEIN MUC18-RELATED"/>
    <property type="match status" value="1"/>
</dbReference>
<dbReference type="Pfam" id="PF07686">
    <property type="entry name" value="V-set"/>
    <property type="match status" value="1"/>
</dbReference>
<keyword evidence="2 9" id="KW-0812">Transmembrane</keyword>
<keyword evidence="8" id="KW-0393">Immunoglobulin domain</keyword>
<comment type="subcellular location">
    <subcellularLocation>
        <location evidence="1">Membrane</location>
        <topology evidence="1">Single-pass type I membrane protein</topology>
    </subcellularLocation>
</comment>
<dbReference type="CDD" id="cd00099">
    <property type="entry name" value="IgV"/>
    <property type="match status" value="1"/>
</dbReference>
<dbReference type="Gene3D" id="2.60.40.10">
    <property type="entry name" value="Immunoglobulins"/>
    <property type="match status" value="5"/>
</dbReference>
<dbReference type="PANTHER" id="PTHR11973:SF18">
    <property type="entry name" value="CELL SURFACE GLYCOPROTEIN MUC18"/>
    <property type="match status" value="1"/>
</dbReference>
<dbReference type="InterPro" id="IPR036179">
    <property type="entry name" value="Ig-like_dom_sf"/>
</dbReference>
<sequence length="628" mass="69284">MAFLNNIFLSAALLIFLHTFQAWAKVDVTMEESVEVHVGERVKIPCVYSITEEPSTVMVQWFVKRGASSQRERIFYGDESMQVVDDGTDFTGRISISPADERGEMVLTIHNVQLGDEREFICQVNGMSAGNGEGRTLLKVFDPPEAPVIEGVLLGITVSNPHPSKIASCEARNGYPRPNITWYRNNTQLIPLNGKINVVTLVTRESSGLYTVQSELHYEVAKEDKDAFFFCEVHYAVPAAVGMAKSKRINITVYYPTEVVELWKESPKGLVKEGDTVKIRCRGDGYPPPPFTFSREQKPELDLDSSQDLLVLEDVTRADSGIYKCHSLDVDTYAEAVDEMQLTVHYLDPAVVVPRDTEILLKGESLTATCNAQCSAATSTVWFKNGEPVGKGHELFLQDVSFDAMGEYVCEVTVPSLPGLQTSGSMHIVVQGAPEMKGLERRVELEENVDQWVNLSCKALGHPKPIITWSVTGSQTWRETSHKLTESSVHSSVAIKLTSDTSVSCNATNNMGTETRFFSIRAIPMATSPAASTAVTVRVTPPRKIQKEGNGVIIVVIIVCILLLAILGSVLYFLYKKGKIPCGRSGKQEITKEKTSKDDIVVEMKSDKTEEAVLLKGINGDKKAHNDQ</sequence>
<feature type="domain" description="Ig-like" evidence="11">
    <location>
        <begin position="24"/>
        <end position="138"/>
    </location>
</feature>
<dbReference type="InterPro" id="IPR051116">
    <property type="entry name" value="Surface_Rcpt/Adhesion_Mol"/>
</dbReference>
<feature type="signal peptide" evidence="10">
    <location>
        <begin position="1"/>
        <end position="24"/>
    </location>
</feature>
<dbReference type="Pfam" id="PF13927">
    <property type="entry name" value="Ig_3"/>
    <property type="match status" value="1"/>
</dbReference>
<keyword evidence="10" id="KW-0732">Signal</keyword>
<dbReference type="InterPro" id="IPR003599">
    <property type="entry name" value="Ig_sub"/>
</dbReference>
<evidence type="ECO:0000256" key="8">
    <source>
        <dbReference type="ARBA" id="ARBA00023319"/>
    </source>
</evidence>
<dbReference type="Pfam" id="PF08205">
    <property type="entry name" value="C2-set_2"/>
    <property type="match status" value="1"/>
</dbReference>
<dbReference type="InterPro" id="IPR007110">
    <property type="entry name" value="Ig-like_dom"/>
</dbReference>
<keyword evidence="6" id="KW-1015">Disulfide bond</keyword>
<feature type="domain" description="Ig-like" evidence="11">
    <location>
        <begin position="434"/>
        <end position="519"/>
    </location>
</feature>
<dbReference type="GO" id="GO:0005055">
    <property type="term" value="F:laminin receptor activity"/>
    <property type="evidence" value="ECO:0007669"/>
    <property type="project" value="TreeGrafter"/>
</dbReference>
<keyword evidence="5 9" id="KW-0472">Membrane</keyword>
<dbReference type="SMART" id="SM00408">
    <property type="entry name" value="IGc2"/>
    <property type="match status" value="3"/>
</dbReference>
<evidence type="ECO:0000256" key="1">
    <source>
        <dbReference type="ARBA" id="ARBA00004479"/>
    </source>
</evidence>
<dbReference type="AlphaFoldDB" id="A0A9Q1IPV3"/>
<feature type="transmembrane region" description="Helical" evidence="9">
    <location>
        <begin position="551"/>
        <end position="575"/>
    </location>
</feature>
<evidence type="ECO:0000259" key="11">
    <source>
        <dbReference type="PROSITE" id="PS50835"/>
    </source>
</evidence>
<feature type="domain" description="Ig-like" evidence="11">
    <location>
        <begin position="349"/>
        <end position="427"/>
    </location>
</feature>
<organism evidence="12 13">
    <name type="scientific">Synaphobranchus kaupii</name>
    <name type="common">Kaup's arrowtooth eel</name>
    <dbReference type="NCBI Taxonomy" id="118154"/>
    <lineage>
        <taxon>Eukaryota</taxon>
        <taxon>Metazoa</taxon>
        <taxon>Chordata</taxon>
        <taxon>Craniata</taxon>
        <taxon>Vertebrata</taxon>
        <taxon>Euteleostomi</taxon>
        <taxon>Actinopterygii</taxon>
        <taxon>Neopterygii</taxon>
        <taxon>Teleostei</taxon>
        <taxon>Anguilliformes</taxon>
        <taxon>Synaphobranchidae</taxon>
        <taxon>Synaphobranchus</taxon>
    </lineage>
</organism>
<dbReference type="Pfam" id="PF07679">
    <property type="entry name" value="I-set"/>
    <property type="match status" value="1"/>
</dbReference>
<evidence type="ECO:0000256" key="6">
    <source>
        <dbReference type="ARBA" id="ARBA00023157"/>
    </source>
</evidence>
<evidence type="ECO:0000256" key="7">
    <source>
        <dbReference type="ARBA" id="ARBA00023180"/>
    </source>
</evidence>
<dbReference type="InterPro" id="IPR003598">
    <property type="entry name" value="Ig_sub2"/>
</dbReference>
<comment type="caution">
    <text evidence="12">The sequence shown here is derived from an EMBL/GenBank/DDBJ whole genome shotgun (WGS) entry which is preliminary data.</text>
</comment>
<evidence type="ECO:0000256" key="3">
    <source>
        <dbReference type="ARBA" id="ARBA00022737"/>
    </source>
</evidence>
<feature type="domain" description="Ig-like" evidence="11">
    <location>
        <begin position="144"/>
        <end position="250"/>
    </location>
</feature>
<evidence type="ECO:0000256" key="4">
    <source>
        <dbReference type="ARBA" id="ARBA00022989"/>
    </source>
</evidence>
<keyword evidence="4 9" id="KW-1133">Transmembrane helix</keyword>
<evidence type="ECO:0000313" key="12">
    <source>
        <dbReference type="EMBL" id="KAJ8347761.1"/>
    </source>
</evidence>
<keyword evidence="3" id="KW-0677">Repeat</keyword>
<accession>A0A9Q1IPV3</accession>
<gene>
    <name evidence="12" type="ORF">SKAU_G00263500</name>
</gene>
<evidence type="ECO:0000256" key="9">
    <source>
        <dbReference type="SAM" id="Phobius"/>
    </source>
</evidence>
<dbReference type="SUPFAM" id="SSF48726">
    <property type="entry name" value="Immunoglobulin"/>
    <property type="match status" value="5"/>
</dbReference>
<feature type="domain" description="Ig-like" evidence="11">
    <location>
        <begin position="256"/>
        <end position="343"/>
    </location>
</feature>
<proteinExistence type="predicted"/>
<dbReference type="OrthoDB" id="6431884at2759"/>
<name>A0A9Q1IPV3_SYNKA</name>
<evidence type="ECO:0000256" key="2">
    <source>
        <dbReference type="ARBA" id="ARBA00022692"/>
    </source>
</evidence>
<dbReference type="EMBL" id="JAINUF010000010">
    <property type="protein sequence ID" value="KAJ8347761.1"/>
    <property type="molecule type" value="Genomic_DNA"/>
</dbReference>
<dbReference type="InterPro" id="IPR013098">
    <property type="entry name" value="Ig_I-set"/>
</dbReference>
<dbReference type="PROSITE" id="PS50835">
    <property type="entry name" value="IG_LIKE"/>
    <property type="match status" value="5"/>
</dbReference>
<evidence type="ECO:0000256" key="10">
    <source>
        <dbReference type="SAM" id="SignalP"/>
    </source>
</evidence>
<evidence type="ECO:0000256" key="5">
    <source>
        <dbReference type="ARBA" id="ARBA00023136"/>
    </source>
</evidence>
<keyword evidence="13" id="KW-1185">Reference proteome</keyword>
<protein>
    <recommendedName>
        <fullName evidence="11">Ig-like domain-containing protein</fullName>
    </recommendedName>
</protein>
<reference evidence="12" key="1">
    <citation type="journal article" date="2023" name="Science">
        <title>Genome structures resolve the early diversification of teleost fishes.</title>
        <authorList>
            <person name="Parey E."/>
            <person name="Louis A."/>
            <person name="Montfort J."/>
            <person name="Bouchez O."/>
            <person name="Roques C."/>
            <person name="Iampietro C."/>
            <person name="Lluch J."/>
            <person name="Castinel A."/>
            <person name="Donnadieu C."/>
            <person name="Desvignes T."/>
            <person name="Floi Bucao C."/>
            <person name="Jouanno E."/>
            <person name="Wen M."/>
            <person name="Mejri S."/>
            <person name="Dirks R."/>
            <person name="Jansen H."/>
            <person name="Henkel C."/>
            <person name="Chen W.J."/>
            <person name="Zahm M."/>
            <person name="Cabau C."/>
            <person name="Klopp C."/>
            <person name="Thompson A.W."/>
            <person name="Robinson-Rechavi M."/>
            <person name="Braasch I."/>
            <person name="Lecointre G."/>
            <person name="Bobe J."/>
            <person name="Postlethwait J.H."/>
            <person name="Berthelot C."/>
            <person name="Roest Crollius H."/>
            <person name="Guiguen Y."/>
        </authorList>
    </citation>
    <scope>NUCLEOTIDE SEQUENCE</scope>
    <source>
        <strain evidence="12">WJC10195</strain>
    </source>
</reference>
<dbReference type="InterPro" id="IPR013783">
    <property type="entry name" value="Ig-like_fold"/>
</dbReference>
<dbReference type="Proteomes" id="UP001152622">
    <property type="component" value="Chromosome 10"/>
</dbReference>